<name>M2ZEA1_PSEFD</name>
<sequence length="111" mass="12439">MTNGLRRRRGSTELEATAGITQASPMTNGLRRRRGSTELEATAGITQASPMTNGLRRNRSTKVQASPSTFHRMSRRFRWTRGNAVRRSDTPSSGEVYHVVQCRNDSLALQY</sequence>
<dbReference type="RefSeq" id="XP_007932204.1">
    <property type="nucleotide sequence ID" value="XM_007934013.1"/>
</dbReference>
<protein>
    <submittedName>
        <fullName evidence="2">Uncharacterized protein</fullName>
    </submittedName>
</protein>
<keyword evidence="3" id="KW-1185">Reference proteome</keyword>
<evidence type="ECO:0000256" key="1">
    <source>
        <dbReference type="SAM" id="MobiDB-lite"/>
    </source>
</evidence>
<feature type="region of interest" description="Disordered" evidence="1">
    <location>
        <begin position="1"/>
        <end position="69"/>
    </location>
</feature>
<dbReference type="VEuPathDB" id="FungiDB:MYCFIDRAFT_89253"/>
<reference evidence="2 3" key="1">
    <citation type="journal article" date="2012" name="PLoS Pathog.">
        <title>Diverse lifestyles and strategies of plant pathogenesis encoded in the genomes of eighteen Dothideomycetes fungi.</title>
        <authorList>
            <person name="Ohm R.A."/>
            <person name="Feau N."/>
            <person name="Henrissat B."/>
            <person name="Schoch C.L."/>
            <person name="Horwitz B.A."/>
            <person name="Barry K.W."/>
            <person name="Condon B.J."/>
            <person name="Copeland A.C."/>
            <person name="Dhillon B."/>
            <person name="Glaser F."/>
            <person name="Hesse C.N."/>
            <person name="Kosti I."/>
            <person name="LaButti K."/>
            <person name="Lindquist E.A."/>
            <person name="Lucas S."/>
            <person name="Salamov A.A."/>
            <person name="Bradshaw R.E."/>
            <person name="Ciuffetti L."/>
            <person name="Hamelin R.C."/>
            <person name="Kema G.H.J."/>
            <person name="Lawrence C."/>
            <person name="Scott J.A."/>
            <person name="Spatafora J.W."/>
            <person name="Turgeon B.G."/>
            <person name="de Wit P.J.G.M."/>
            <person name="Zhong S."/>
            <person name="Goodwin S.B."/>
            <person name="Grigoriev I.V."/>
        </authorList>
    </citation>
    <scope>NUCLEOTIDE SEQUENCE [LARGE SCALE GENOMIC DNA]</scope>
    <source>
        <strain evidence="2 3">CIRAD86</strain>
    </source>
</reference>
<dbReference type="AlphaFoldDB" id="M2ZEA1"/>
<accession>M2ZEA1</accession>
<organism evidence="2 3">
    <name type="scientific">Pseudocercospora fijiensis (strain CIRAD86)</name>
    <name type="common">Black leaf streak disease fungus</name>
    <name type="synonym">Mycosphaerella fijiensis</name>
    <dbReference type="NCBI Taxonomy" id="383855"/>
    <lineage>
        <taxon>Eukaryota</taxon>
        <taxon>Fungi</taxon>
        <taxon>Dikarya</taxon>
        <taxon>Ascomycota</taxon>
        <taxon>Pezizomycotina</taxon>
        <taxon>Dothideomycetes</taxon>
        <taxon>Dothideomycetidae</taxon>
        <taxon>Mycosphaerellales</taxon>
        <taxon>Mycosphaerellaceae</taxon>
        <taxon>Pseudocercospora</taxon>
    </lineage>
</organism>
<dbReference type="GeneID" id="19342790"/>
<dbReference type="HOGENOM" id="CLU_2159519_0_0_1"/>
<dbReference type="Proteomes" id="UP000016932">
    <property type="component" value="Unassembled WGS sequence"/>
</dbReference>
<evidence type="ECO:0000313" key="3">
    <source>
        <dbReference type="Proteomes" id="UP000016932"/>
    </source>
</evidence>
<gene>
    <name evidence="2" type="ORF">MYCFIDRAFT_89253</name>
</gene>
<evidence type="ECO:0000313" key="2">
    <source>
        <dbReference type="EMBL" id="EME77459.1"/>
    </source>
</evidence>
<dbReference type="EMBL" id="KB446566">
    <property type="protein sequence ID" value="EME77459.1"/>
    <property type="molecule type" value="Genomic_DNA"/>
</dbReference>
<dbReference type="KEGG" id="pfj:MYCFIDRAFT_89253"/>
<proteinExistence type="predicted"/>